<reference evidence="4" key="1">
    <citation type="submission" date="2022-11" db="UniProtKB">
        <authorList>
            <consortium name="WormBaseParasite"/>
        </authorList>
    </citation>
    <scope>IDENTIFICATION</scope>
</reference>
<dbReference type="AlphaFoldDB" id="A0A914YQ49"/>
<feature type="region of interest" description="Disordered" evidence="1">
    <location>
        <begin position="57"/>
        <end position="94"/>
    </location>
</feature>
<keyword evidence="3" id="KW-1185">Reference proteome</keyword>
<sequence length="212" mass="23800">MPHVLEIDPDNKAAQELLLKISITYDKPIVPIEIYDKNPYVRSTKPLVRIPISEKDTDIDSGVSTTTPSEALMPLQNDNDFSSAASTDDESLPPPAKTPAEFYIAWTSLKDNPTKFLEYFLSIPTSSFDEVFEPGVEPDSVETLLMAFANEYTGNEQILYSLEKLTKAPRFEVCTIFLTDKMKMDLKNALLKFSDSHLLVLEILEAFGVEIN</sequence>
<dbReference type="InterPro" id="IPR025986">
    <property type="entry name" value="RPAP3-like_C"/>
</dbReference>
<name>A0A914YQ49_9BILA</name>
<accession>A0A914YQ49</accession>
<feature type="domain" description="RNA-polymerase II-associated protein 3-like C-terminal" evidence="2">
    <location>
        <begin position="96"/>
        <end position="183"/>
    </location>
</feature>
<evidence type="ECO:0000313" key="4">
    <source>
        <dbReference type="WBParaSite" id="PSU_v2.g2947.t1"/>
    </source>
</evidence>
<evidence type="ECO:0000259" key="2">
    <source>
        <dbReference type="Pfam" id="PF13877"/>
    </source>
</evidence>
<dbReference type="WBParaSite" id="PSU_v2.g2947.t1">
    <property type="protein sequence ID" value="PSU_v2.g2947.t1"/>
    <property type="gene ID" value="PSU_v2.g2947"/>
</dbReference>
<dbReference type="Proteomes" id="UP000887577">
    <property type="component" value="Unplaced"/>
</dbReference>
<evidence type="ECO:0000256" key="1">
    <source>
        <dbReference type="SAM" id="MobiDB-lite"/>
    </source>
</evidence>
<feature type="compositionally biased region" description="Polar residues" evidence="1">
    <location>
        <begin position="76"/>
        <end position="86"/>
    </location>
</feature>
<protein>
    <submittedName>
        <fullName evidence="4">RNA-polymerase II-associated protein 3-like C-terminal domain-containing protein</fullName>
    </submittedName>
</protein>
<organism evidence="3 4">
    <name type="scientific">Panagrolaimus superbus</name>
    <dbReference type="NCBI Taxonomy" id="310955"/>
    <lineage>
        <taxon>Eukaryota</taxon>
        <taxon>Metazoa</taxon>
        <taxon>Ecdysozoa</taxon>
        <taxon>Nematoda</taxon>
        <taxon>Chromadorea</taxon>
        <taxon>Rhabditida</taxon>
        <taxon>Tylenchina</taxon>
        <taxon>Panagrolaimomorpha</taxon>
        <taxon>Panagrolaimoidea</taxon>
        <taxon>Panagrolaimidae</taxon>
        <taxon>Panagrolaimus</taxon>
    </lineage>
</organism>
<dbReference type="Pfam" id="PF13877">
    <property type="entry name" value="RPAP3_C"/>
    <property type="match status" value="1"/>
</dbReference>
<proteinExistence type="predicted"/>
<evidence type="ECO:0000313" key="3">
    <source>
        <dbReference type="Proteomes" id="UP000887577"/>
    </source>
</evidence>